<dbReference type="EMBL" id="CAXLJL010000356">
    <property type="protein sequence ID" value="CAL5136801.1"/>
    <property type="molecule type" value="Genomic_DNA"/>
</dbReference>
<feature type="compositionally biased region" description="Polar residues" evidence="1">
    <location>
        <begin position="2962"/>
        <end position="2979"/>
    </location>
</feature>
<dbReference type="PANTHER" id="PTHR14918">
    <property type="entry name" value="KICSTOR COMPLEX PROTEIN SZT2"/>
    <property type="match status" value="1"/>
</dbReference>
<accession>A0AAV2TK48</accession>
<feature type="region of interest" description="Disordered" evidence="1">
    <location>
        <begin position="3511"/>
        <end position="3532"/>
    </location>
</feature>
<feature type="region of interest" description="Disordered" evidence="1">
    <location>
        <begin position="3882"/>
        <end position="3903"/>
    </location>
</feature>
<dbReference type="GO" id="GO:0005777">
    <property type="term" value="C:peroxisome"/>
    <property type="evidence" value="ECO:0007669"/>
    <property type="project" value="InterPro"/>
</dbReference>
<feature type="compositionally biased region" description="Basic and acidic residues" evidence="1">
    <location>
        <begin position="3891"/>
        <end position="3901"/>
    </location>
</feature>
<feature type="region of interest" description="Disordered" evidence="1">
    <location>
        <begin position="3656"/>
        <end position="3677"/>
    </location>
</feature>
<feature type="region of interest" description="Disordered" evidence="1">
    <location>
        <begin position="3309"/>
        <end position="3333"/>
    </location>
</feature>
<evidence type="ECO:0000313" key="2">
    <source>
        <dbReference type="EMBL" id="CAL5136801.1"/>
    </source>
</evidence>
<feature type="compositionally biased region" description="Low complexity" evidence="1">
    <location>
        <begin position="2214"/>
        <end position="2229"/>
    </location>
</feature>
<feature type="compositionally biased region" description="Basic and acidic residues" evidence="1">
    <location>
        <begin position="2020"/>
        <end position="2030"/>
    </location>
</feature>
<feature type="compositionally biased region" description="Polar residues" evidence="1">
    <location>
        <begin position="3149"/>
        <end position="3163"/>
    </location>
</feature>
<evidence type="ECO:0000313" key="3">
    <source>
        <dbReference type="Proteomes" id="UP001497525"/>
    </source>
</evidence>
<comment type="caution">
    <text evidence="2">The sequence shown here is derived from an EMBL/GenBank/DDBJ whole genome shotgun (WGS) entry which is preliminary data.</text>
</comment>
<feature type="compositionally biased region" description="Polar residues" evidence="1">
    <location>
        <begin position="1956"/>
        <end position="1965"/>
    </location>
</feature>
<organism evidence="2 3">
    <name type="scientific">Calicophoron daubneyi</name>
    <name type="common">Rumen fluke</name>
    <name type="synonym">Paramphistomum daubneyi</name>
    <dbReference type="NCBI Taxonomy" id="300641"/>
    <lineage>
        <taxon>Eukaryota</taxon>
        <taxon>Metazoa</taxon>
        <taxon>Spiralia</taxon>
        <taxon>Lophotrochozoa</taxon>
        <taxon>Platyhelminthes</taxon>
        <taxon>Trematoda</taxon>
        <taxon>Digenea</taxon>
        <taxon>Plagiorchiida</taxon>
        <taxon>Pronocephalata</taxon>
        <taxon>Paramphistomoidea</taxon>
        <taxon>Paramphistomidae</taxon>
        <taxon>Calicophoron</taxon>
    </lineage>
</organism>
<feature type="region of interest" description="Disordered" evidence="1">
    <location>
        <begin position="2210"/>
        <end position="2235"/>
    </location>
</feature>
<name>A0AAV2TK48_CALDB</name>
<evidence type="ECO:0000256" key="1">
    <source>
        <dbReference type="SAM" id="MobiDB-lite"/>
    </source>
</evidence>
<dbReference type="Proteomes" id="UP001497525">
    <property type="component" value="Unassembled WGS sequence"/>
</dbReference>
<proteinExistence type="predicted"/>
<reference evidence="2" key="1">
    <citation type="submission" date="2024-06" db="EMBL/GenBank/DDBJ databases">
        <authorList>
            <person name="Liu X."/>
            <person name="Lenzi L."/>
            <person name="Haldenby T S."/>
            <person name="Uol C."/>
        </authorList>
    </citation>
    <scope>NUCLEOTIDE SEQUENCE</scope>
</reference>
<feature type="compositionally biased region" description="Gly residues" evidence="1">
    <location>
        <begin position="3170"/>
        <end position="3179"/>
    </location>
</feature>
<dbReference type="InterPro" id="IPR033228">
    <property type="entry name" value="SZT2"/>
</dbReference>
<feature type="region of interest" description="Disordered" evidence="1">
    <location>
        <begin position="2008"/>
        <end position="2030"/>
    </location>
</feature>
<gene>
    <name evidence="2" type="ORF">CDAUBV1_LOCUS11104</name>
</gene>
<feature type="region of interest" description="Disordered" evidence="1">
    <location>
        <begin position="2940"/>
        <end position="2979"/>
    </location>
</feature>
<dbReference type="PANTHER" id="PTHR14918:SF3">
    <property type="entry name" value="KICSTOR COMPLEX PROTEIN SZT2"/>
    <property type="match status" value="1"/>
</dbReference>
<protein>
    <submittedName>
        <fullName evidence="2">Uncharacterized protein</fullName>
    </submittedName>
</protein>
<feature type="compositionally biased region" description="Basic and acidic residues" evidence="1">
    <location>
        <begin position="2952"/>
        <end position="2961"/>
    </location>
</feature>
<feature type="region of interest" description="Disordered" evidence="1">
    <location>
        <begin position="3146"/>
        <end position="3194"/>
    </location>
</feature>
<feature type="compositionally biased region" description="Polar residues" evidence="1">
    <location>
        <begin position="2940"/>
        <end position="2951"/>
    </location>
</feature>
<feature type="region of interest" description="Disordered" evidence="1">
    <location>
        <begin position="1949"/>
        <end position="1971"/>
    </location>
</feature>
<sequence>MDVKTSNVKKLYLLAPPGDFLLPEEWTEWFLDHIGIPFSYDAMNKVFSPHRSKPSTVEPLEVHSPQSIQLVSLTPLDNSVPQEFFAYNMDTEVKCLQTIRRFIFVLDLSRSIFYPGSSGKCHLNDAVWALETVLGHMVALDTLFLPDSSYRLPSLTAFVTVLAVVPGLRCFPVISGWHVTRENLRGKLNEISRTIGEIERVLLHHPDSAHSDVHKTPDNRSTSLTDLLKHGVFSASVFKRAGEPSSVVIITDGCFCASSVGALDHSLTHLKAEGVRCCFLFLNGTQSSVVVPTNLRMGFAASYIMNQGSCLPQMELCKFLASSTNGFILEVPDQLFELNNQGDGSWTELLEILFTESLVDRVQNIVGYPSTCISLGRGRSTVVEVNASLRNVLIARLRSGYKLRGFKVLGHSRIDLGLVQGVINPKLVELELTMPWTVGILLHAFVRGFWYTPDEYTPATVTIENREISDGNKTHESAHHILPYAQSLKPQTCRTTFKIDVSDFLIQSTGFNMKVSTMGDEKNSVFNRCLAYFRNFTKIDRSLEQVSRFWIDATNSQVPEDLNLAFSFVPNPGVISALPVVSDPNLPGDDSLHNLVSRRFINYWRFFIGIDLMGCYRWMWVHSLHGVLEHDSPLPRDIHLPPDGSRYTVSVTCRQALDRLHAHLVRWCSFVLVENNTYVRLLCGNASEDESELEPTQSASQASVQRQNIPELSKKGTISHLPEDVTYFCVVKLEVNAPNMCLRIGFITGTPSKLQVETVQQLAEEITALRFPPRGVQAYPKSRHKSGAPPPSVDVHHVPPLQRSWEDTPCCNLFHSRLDRLLLDTGLWTKRLSLCFDSTGNECVQSNIPSNRVFHGPALSKTRSSLFGRPCRPRLDLRLIAQHLYHESRVWVIQPTPLATECLRLLFSSLLNIRLQEGFHLVSVGPQPGFVNLATEVWMNSDGHGLKSCLVQYQLYPLVDFRMNTLELPESFPQSSDDKALKEAISRLFDKQQSLFKECGTKFNLSSILKMLADVNFDQKFPYSFIQMVSEVWIQPNEGRVVNPPLEIGQWEGIRFSEIPGRIFEADERCVLAYVTLERLHLGLSARVKESLEMGTQPISVSASVSAILGDLAPDADVRWAQTDVVHLASMSPQIGVIFSLLDFDKNSPRDVTSESADFATIHNNLLLSDLCSEILKTGTVIEVCMSDEHSRRFTKHLLERSGLKSSGNETMVYPSWRCFIENGSFDCRHSRAFHVDEFVSDPFVTLLFVPSTTPDSCSPLLMKLIRSNGNSKVVDEGVYCVPLYVYACSRVYLSYLVDDRWTYKVPLGLFYNLLNPPSSMRKAATYPSDSIPSQPPDCFLSYGCRNPRLTQELNALWKSLVCSVKSLSQLHLSCFVKTIYRCLISKHPIGLGDLDYVVKQCEIHSLTKPIIFDSTLFLLCTCQHLFSSLKAEYSKHAKLTEMEDSYEITRIFIDDPPGSSPSGSHFSIPLNRNDKDEIAVSPCHFGNVGYLDNVMDHYTVELDGFPGMFLLKRGVEIETGDSSGFVLRSSGMHSAANEVIASGVQKRTHDLIGVISGHDSLHTESDETEETGSDLVRVEQEELRKSALKQTCFQIANDRLVQQLTEWFSDQTSDFESPLFLRMYGVLVYGTKARLVPLLNRSPLFCGRTFADELTALILENGPVEKQEPGIQGADSITIDLSLFRFYVKIIPLVCPPVCDGSSSDEIDLEVLRIGSNSFRDCSDPLIQSLNATSMISSSFVNSLAADSVCDVANTWVGQIELDSISSSQKDLVRRFILRLCWQMQNTIVTSLRVLTPVTESTAELVLRHIEDTQKLSFTPLFDDCSITISRTEEEPGVPKFDCPRDSSTLCKDSSDLAKMKILTDKTEYLYPVGLIRYVRIGLDFVTYTPEVFSRFLQEFEKISFARAGACLQRINGFYVLRSSHCESKLNTLAGLMEATAVTAECSSKKRAHSSTRATPNANDQVRRTAGSNVVSNAASSLSIPIKKYGPEDTGITLRHYLRNHSPGYDGDSSDFGNEEEKAKEEQTKRSFVLGSCPAQITSLILAKDSQLSVRHTEKYKMPPYWLLFRVCSNSVSVFFHHGVGHRGSSVGTVTPNPQSHRLVASKDFRIKEGLKSLNKCHSCEVFDYSVKSVHSLLRLVNQRQLLIKLRDERICDELLLPSIATISSKRHLIGKEVLGHLRDAAVGSGSRAKPRTFRLSTTRRCSRKQFVESTESTSSEADESGASRVAEREEAPDNLIFEVTDKIPGLSVMQNSLIAASRRRCSFTNSSDAPCKWPLGYFSCPVQMTSYIPLHPRVFLAASAQGGATDKGRTVVSALRRFLEKLAITNQPDMFFLIDSSRTSISSNHICEAVSSDLVNYPQSAVPPKRPEEVPVFYMILREVNAQSIRRRNSRDTWAEQHVLGASGVVADGLAVSDGHNDESEISQKGQTSHIKPVAGTSLSAGESDQFLQVTIHGIETPSRHLYTSVRHMLQSRLDGLVLQHFSTSLSRNAISRLSAVDLDFLLSRHADSPRSRILIALPNFLSHANSPSGPYPYAPQKLVLAFCHYLKQNLSLFLTPVKLNRDVDLLKSKDVEIFVYNRPIAQGVAKHGVATLFFQLKAFTDAAKQSTSLGHYKIVDWTLPEELNGDSCIPSFRELTMILEDLIESSDGELEFTPSRLILSVKMWERGHADLDALRTRITKTVVHSLYDLITEFLVLTTPVDASCKDCQEDLRHSPLEGPSTHPIHLNQRIPTVVLPWLKHGRALDSPLVMKISTVLLSTLSVYQLITDLLRPFCHHYHHPDAKCLQTTVKTSPATILTDSSSASSPNMDVRNFYKNEMTFGSYCRKSADGMSYLLRGLDKLRSEYQERRPGAKMDVIIVGRNFSAWRKIVRRQCVCPDVPSEQPAGISPHGFSSACLFHDWHEKSESKLGTVIGPDVLLRMQPLKIDVTVTASSRKTPTDLSETAESRVSESETRLTPATQTEVTTEPQSPGTSACKFPDFCPVNLTSLSSVAWSSSALSSCRRGSFAPHTFVDQHFAVSKAHITKSVSGSDALSALGAVANKSPVVTVEVPRQAFCLFVIDGRKITLYTYNWSKEEVERLAHRLTTLTEWQNRRQQLLSSLSSQKLGLFHNLDNITNRWCAARSMDLVRNSCPPESFPHSELQSSATSRISQNASTTPGVTGLRGRGGGGRILSATNGSRRRHPTSNAELTSTVYLSPVLGASLHAASTTSFCSPHALNAAAINELRTNESITNFLRLFQDCCRIPPLRQPTGTDCPTDLVFRHGRQALTAVELDRRRAQQLQLITLPFRAWQEGRSRKLGRTNRPSHVFPPKSPTTKAHRTGSTRIDVDVSSAETSLANEPLSKRLKHFSAIRQSCRHLHTICTPILFCPDVRAHVVRLTQSENLTLRRVAEECYAASNNDSYDQGELSSSKLSDSSSAEHSAAKLRDLVKSPGNKIGFHRVHRQVCNFTLGTDVNEEPPNASCSFSRASMQPSLAASRLQQSVSPWLNWSRSILVDTLNELTDPNNPSLKNPESEPQSDCSRGDTSSLGVWVRQMSSSFLAQYAHYIQNDVHFRAISTTNPQAHSPSPPTYALLHRAIHLAGVHIMEIFVRNSQLCVRLGTIELGRFSRNACRALITGPLAAEVIMQAAASAAASMASVIRSAANGVPGSELSSRGAATVSESTRPQPDGNQYINAYSWDESSRLCDYTHVHSFSYDYHIRVVQDYLTAGQTKHAKQPSGSEKSLSRLPHHAVVDVIRVPDYPVTKFLSDLSYLFRHPPVFSRNCLRRIQLTCPVEVSIRPDQVFHHLIEEHSNYAIQIVRMNRTLGNNPGQPNPNPSYIFGILEQHLVQPRLSSSSRPKLHRQSSDPDFQRLGRLYSDTFINPIAQMPVPAMAATPDPSCARKQDSENRSDYSFPVLPYSSTGIVVADERNDSIDEKQMNSPREVKSLYLTLYLMITDPNNIFPKSRLASIKDRPYSYFRHPVEWPAIAPSLNLNIEVAAQTASTLPRAFSIEDTDALTALSESFTGVYRSRHVSFTLDNRERSQAAQTPGADLRWHVSYLGMWPSHQVRLQKAVELAQLAIRNHVIALISQSGLDCHKNLLWYRLFDTRHCLDLPERGLDMVQSHSHSSQPARSRDNLVQQPRTSGSIIFRVLEDQGLSAAEIEELVQSAPFQLDILLLDRRLPTIMEVGAPYFNQVALLTNEEYRRAQDVRSDQSPKLMTRKQTPATTASIFSHVQSASTSGGWVTYHMALISPTFTEGFVLLSWKQETRNSPLTPQFSDTVPSPGTILPSSSFKVRLLPILTLSRFDIMDYNLRATDSSASAKTFYDKLCTLSLYTVSCEEAQRDDLH</sequence>